<organism evidence="2 3">
    <name type="scientific">Lymnaea stagnalis</name>
    <name type="common">Great pond snail</name>
    <name type="synonym">Helix stagnalis</name>
    <dbReference type="NCBI Taxonomy" id="6523"/>
    <lineage>
        <taxon>Eukaryota</taxon>
        <taxon>Metazoa</taxon>
        <taxon>Spiralia</taxon>
        <taxon>Lophotrochozoa</taxon>
        <taxon>Mollusca</taxon>
        <taxon>Gastropoda</taxon>
        <taxon>Heterobranchia</taxon>
        <taxon>Euthyneura</taxon>
        <taxon>Panpulmonata</taxon>
        <taxon>Hygrophila</taxon>
        <taxon>Lymnaeoidea</taxon>
        <taxon>Lymnaeidae</taxon>
        <taxon>Lymnaea</taxon>
    </lineage>
</organism>
<comment type="caution">
    <text evidence="2">The sequence shown here is derived from an EMBL/GenBank/DDBJ whole genome shotgun (WGS) entry which is preliminary data.</text>
</comment>
<evidence type="ECO:0000313" key="3">
    <source>
        <dbReference type="Proteomes" id="UP001497497"/>
    </source>
</evidence>
<accession>A0AAV2I7N6</accession>
<evidence type="ECO:0000256" key="1">
    <source>
        <dbReference type="SAM" id="MobiDB-lite"/>
    </source>
</evidence>
<feature type="region of interest" description="Disordered" evidence="1">
    <location>
        <begin position="1"/>
        <end position="31"/>
    </location>
</feature>
<keyword evidence="3" id="KW-1185">Reference proteome</keyword>
<feature type="compositionally biased region" description="Polar residues" evidence="1">
    <location>
        <begin position="18"/>
        <end position="28"/>
    </location>
</feature>
<dbReference type="EMBL" id="CAXITT010000502">
    <property type="protein sequence ID" value="CAL1542698.1"/>
    <property type="molecule type" value="Genomic_DNA"/>
</dbReference>
<sequence length="231" mass="24641">MTNSPVAAKLANADPSRDSGSAPRNSPYLNIIEPPSKYESMRRTSLPLLQVGHVPFSNVKAKNDVKIFGSQFALNKPQTPEIIRLSPSVNPRLLSSVPGLSKGSAPQTPEIVQLSPSANARLLSSEPNSRKGSPTLGSKMGSPKFLAQLNALLPMQKMASSTPALKDDAVEYSNSPTFTPSLNSLASSNSTANIAGEQESPYSNDGVERGAYSRLNPFGYQTKILHNVYDG</sequence>
<protein>
    <submittedName>
        <fullName evidence="2">Uncharacterized protein</fullName>
    </submittedName>
</protein>
<evidence type="ECO:0000313" key="2">
    <source>
        <dbReference type="EMBL" id="CAL1542698.1"/>
    </source>
</evidence>
<feature type="region of interest" description="Disordered" evidence="1">
    <location>
        <begin position="120"/>
        <end position="141"/>
    </location>
</feature>
<proteinExistence type="predicted"/>
<dbReference type="Proteomes" id="UP001497497">
    <property type="component" value="Unassembled WGS sequence"/>
</dbReference>
<name>A0AAV2I7N6_LYMST</name>
<feature type="compositionally biased region" description="Polar residues" evidence="1">
    <location>
        <begin position="125"/>
        <end position="136"/>
    </location>
</feature>
<dbReference type="AlphaFoldDB" id="A0AAV2I7N6"/>
<reference evidence="2 3" key="1">
    <citation type="submission" date="2024-04" db="EMBL/GenBank/DDBJ databases">
        <authorList>
            <consortium name="Genoscope - CEA"/>
            <person name="William W."/>
        </authorList>
    </citation>
    <scope>NUCLEOTIDE SEQUENCE [LARGE SCALE GENOMIC DNA]</scope>
</reference>
<gene>
    <name evidence="2" type="ORF">GSLYS_00016232001</name>
</gene>